<sequence length="129" mass="14538">MSPFSYLLALFCVLVAVLSTPQGPIVRPQSSPWPCYSPLVVLRYIDCDRFSSFGPPRVTRKGPPFSTSTRIKEVPVARNSNPGWGTRRIKQMNGNFPYFSAFNQGFRAPLARFSPFSKRATNDFEDDLV</sequence>
<organism evidence="2 3">
    <name type="scientific">Mesorhabditis belari</name>
    <dbReference type="NCBI Taxonomy" id="2138241"/>
    <lineage>
        <taxon>Eukaryota</taxon>
        <taxon>Metazoa</taxon>
        <taxon>Ecdysozoa</taxon>
        <taxon>Nematoda</taxon>
        <taxon>Chromadorea</taxon>
        <taxon>Rhabditida</taxon>
        <taxon>Rhabditina</taxon>
        <taxon>Rhabditomorpha</taxon>
        <taxon>Rhabditoidea</taxon>
        <taxon>Rhabditidae</taxon>
        <taxon>Mesorhabditinae</taxon>
        <taxon>Mesorhabditis</taxon>
    </lineage>
</organism>
<dbReference type="AlphaFoldDB" id="A0AAF3EYC1"/>
<evidence type="ECO:0000256" key="1">
    <source>
        <dbReference type="SAM" id="SignalP"/>
    </source>
</evidence>
<accession>A0AAF3EYC1</accession>
<dbReference type="WBParaSite" id="MBELARI_LOCUS19214">
    <property type="protein sequence ID" value="MBELARI_LOCUS19214"/>
    <property type="gene ID" value="MBELARI_LOCUS19214"/>
</dbReference>
<evidence type="ECO:0000313" key="3">
    <source>
        <dbReference type="WBParaSite" id="MBELARI_LOCUS19214"/>
    </source>
</evidence>
<evidence type="ECO:0000313" key="2">
    <source>
        <dbReference type="Proteomes" id="UP000887575"/>
    </source>
</evidence>
<feature type="signal peptide" evidence="1">
    <location>
        <begin position="1"/>
        <end position="19"/>
    </location>
</feature>
<reference evidence="3" key="1">
    <citation type="submission" date="2024-02" db="UniProtKB">
        <authorList>
            <consortium name="WormBaseParasite"/>
        </authorList>
    </citation>
    <scope>IDENTIFICATION</scope>
</reference>
<protein>
    <submittedName>
        <fullName evidence="3">Secreted protein</fullName>
    </submittedName>
</protein>
<proteinExistence type="predicted"/>
<dbReference type="Proteomes" id="UP000887575">
    <property type="component" value="Unassembled WGS sequence"/>
</dbReference>
<name>A0AAF3EYC1_9BILA</name>
<feature type="chain" id="PRO_5042044576" evidence="1">
    <location>
        <begin position="20"/>
        <end position="129"/>
    </location>
</feature>
<keyword evidence="1" id="KW-0732">Signal</keyword>
<keyword evidence="2" id="KW-1185">Reference proteome</keyword>